<keyword evidence="1" id="KW-0175">Coiled coil</keyword>
<feature type="compositionally biased region" description="Polar residues" evidence="2">
    <location>
        <begin position="45"/>
        <end position="56"/>
    </location>
</feature>
<proteinExistence type="predicted"/>
<feature type="region of interest" description="Disordered" evidence="2">
    <location>
        <begin position="1"/>
        <end position="56"/>
    </location>
</feature>
<evidence type="ECO:0000313" key="3">
    <source>
        <dbReference type="EMBL" id="CAD8868138.1"/>
    </source>
</evidence>
<accession>A0A7S1FH59</accession>
<dbReference type="SUPFAM" id="SSF48452">
    <property type="entry name" value="TPR-like"/>
    <property type="match status" value="1"/>
</dbReference>
<name>A0A7S1FH59_NOCSC</name>
<dbReference type="InterPro" id="IPR011990">
    <property type="entry name" value="TPR-like_helical_dom_sf"/>
</dbReference>
<sequence>MRPGSGGSGAAGSAGIARDDEREPASGSSSHMWLTHFAEKGESPSDGQSETFSSWHDDASSSLATCSAGDRTVTVNMQRMRMGEHLRGKLEGMIHQRFDNYLEIRQVLQNNTGKLAALECELAVGRADGRCGSGGISISCNEDGTFLVYALPDAAAASAEPMCAAVPSSSCAQEDSFSQDTSVAATLGSPLAHSGDFLPSAHWIEQVREFGMSGRCHSLTALFQFGHNVWKQLLRDSHIHLNGQIAEEDERQRNELREVREERVSVTEELQETRSLSSLLMAAQVALDLEQLQQALDLCAEGIAQARECDAWGTDSVIQQMLLLRASANTRLGSFDAALQDAEELIQVQPTCAEAYYWQSMAMQGAGLGQEALESVVSALEYDPQNCLFQQAFTALFDEVASATRADRRPASEAVLPRRARDSHGLDQNSRRLRIGGAHPGDALSTTTQATHLSSRSTTPTEVSAAVSRSSSNDSG</sequence>
<reference evidence="3" key="1">
    <citation type="submission" date="2021-01" db="EMBL/GenBank/DDBJ databases">
        <authorList>
            <person name="Corre E."/>
            <person name="Pelletier E."/>
            <person name="Niang G."/>
            <person name="Scheremetjew M."/>
            <person name="Finn R."/>
            <person name="Kale V."/>
            <person name="Holt S."/>
            <person name="Cochrane G."/>
            <person name="Meng A."/>
            <person name="Brown T."/>
            <person name="Cohen L."/>
        </authorList>
    </citation>
    <scope>NUCLEOTIDE SEQUENCE</scope>
</reference>
<evidence type="ECO:0000256" key="2">
    <source>
        <dbReference type="SAM" id="MobiDB-lite"/>
    </source>
</evidence>
<gene>
    <name evidence="3" type="ORF">NSCI0253_LOCUS42494</name>
</gene>
<dbReference type="AlphaFoldDB" id="A0A7S1FH59"/>
<organism evidence="3">
    <name type="scientific">Noctiluca scintillans</name>
    <name type="common">Sea sparkle</name>
    <name type="synonym">Red tide dinoflagellate</name>
    <dbReference type="NCBI Taxonomy" id="2966"/>
    <lineage>
        <taxon>Eukaryota</taxon>
        <taxon>Sar</taxon>
        <taxon>Alveolata</taxon>
        <taxon>Dinophyceae</taxon>
        <taxon>Noctilucales</taxon>
        <taxon>Noctilucaceae</taxon>
        <taxon>Noctiluca</taxon>
    </lineage>
</organism>
<feature type="coiled-coil region" evidence="1">
    <location>
        <begin position="242"/>
        <end position="276"/>
    </location>
</feature>
<dbReference type="EMBL" id="HBFQ01060047">
    <property type="protein sequence ID" value="CAD8868138.1"/>
    <property type="molecule type" value="Transcribed_RNA"/>
</dbReference>
<protein>
    <submittedName>
        <fullName evidence="3">Uncharacterized protein</fullName>
    </submittedName>
</protein>
<evidence type="ECO:0000256" key="1">
    <source>
        <dbReference type="SAM" id="Coils"/>
    </source>
</evidence>
<feature type="compositionally biased region" description="Low complexity" evidence="2">
    <location>
        <begin position="463"/>
        <end position="476"/>
    </location>
</feature>
<dbReference type="Gene3D" id="1.25.40.10">
    <property type="entry name" value="Tetratricopeptide repeat domain"/>
    <property type="match status" value="1"/>
</dbReference>
<feature type="compositionally biased region" description="Gly residues" evidence="2">
    <location>
        <begin position="1"/>
        <end position="12"/>
    </location>
</feature>
<feature type="region of interest" description="Disordered" evidence="2">
    <location>
        <begin position="407"/>
        <end position="476"/>
    </location>
</feature>
<feature type="compositionally biased region" description="Polar residues" evidence="2">
    <location>
        <begin position="444"/>
        <end position="462"/>
    </location>
</feature>